<dbReference type="AlphaFoldDB" id="A0A4Z0LX21"/>
<protein>
    <submittedName>
        <fullName evidence="4">Aminopeptidase P family protein</fullName>
    </submittedName>
</protein>
<evidence type="ECO:0000259" key="3">
    <source>
        <dbReference type="Pfam" id="PF01321"/>
    </source>
</evidence>
<dbReference type="OrthoDB" id="9806388at2"/>
<dbReference type="Gene3D" id="3.90.230.10">
    <property type="entry name" value="Creatinase/methionine aminopeptidase superfamily"/>
    <property type="match status" value="1"/>
</dbReference>
<dbReference type="Pfam" id="PF01321">
    <property type="entry name" value="Creatinase_N"/>
    <property type="match status" value="1"/>
</dbReference>
<accession>A0A4Z0LX21</accession>
<dbReference type="InterPro" id="IPR000994">
    <property type="entry name" value="Pept_M24"/>
</dbReference>
<dbReference type="InterPro" id="IPR000587">
    <property type="entry name" value="Creatinase_N"/>
</dbReference>
<dbReference type="SUPFAM" id="SSF55920">
    <property type="entry name" value="Creatinase/aminopeptidase"/>
    <property type="match status" value="1"/>
</dbReference>
<dbReference type="NCBIfam" id="NF038259">
    <property type="entry name" value="ectoine_DoeA_2"/>
    <property type="match status" value="1"/>
</dbReference>
<dbReference type="CDD" id="cd01066">
    <property type="entry name" value="APP_MetAP"/>
    <property type="match status" value="1"/>
</dbReference>
<dbReference type="InterPro" id="IPR036005">
    <property type="entry name" value="Creatinase/aminopeptidase-like"/>
</dbReference>
<comment type="caution">
    <text evidence="4">The sequence shown here is derived from an EMBL/GenBank/DDBJ whole genome shotgun (WGS) entry which is preliminary data.</text>
</comment>
<dbReference type="SUPFAM" id="SSF53092">
    <property type="entry name" value="Creatinase/prolidase N-terminal domain"/>
    <property type="match status" value="1"/>
</dbReference>
<dbReference type="InterPro" id="IPR050659">
    <property type="entry name" value="Peptidase_M24B"/>
</dbReference>
<keyword evidence="5" id="KW-1185">Reference proteome</keyword>
<name>A0A4Z0LX21_9GAMM</name>
<evidence type="ECO:0000313" key="5">
    <source>
        <dbReference type="Proteomes" id="UP000298050"/>
    </source>
</evidence>
<keyword evidence="4" id="KW-0031">Aminopeptidase</keyword>
<gene>
    <name evidence="4" type="ORF">E4634_17095</name>
</gene>
<organism evidence="4 5">
    <name type="scientific">Mangrovimicrobium sediminis</name>
    <dbReference type="NCBI Taxonomy" id="2562682"/>
    <lineage>
        <taxon>Bacteria</taxon>
        <taxon>Pseudomonadati</taxon>
        <taxon>Pseudomonadota</taxon>
        <taxon>Gammaproteobacteria</taxon>
        <taxon>Cellvibrionales</taxon>
        <taxon>Halieaceae</taxon>
        <taxon>Mangrovimicrobium</taxon>
    </lineage>
</organism>
<feature type="domain" description="Peptidase M24" evidence="2">
    <location>
        <begin position="160"/>
        <end position="370"/>
    </location>
</feature>
<evidence type="ECO:0000256" key="1">
    <source>
        <dbReference type="SAM" id="MobiDB-lite"/>
    </source>
</evidence>
<dbReference type="InterPro" id="IPR029149">
    <property type="entry name" value="Creatin/AminoP/Spt16_N"/>
</dbReference>
<sequence length="428" mass="47883">MRERDDMTFPFAEYQRRIEGLRERMARRLMDAVIITDPENLMYLTDYQTTGYSFFQALVVPLEDEPFMITRKLEESNVHARTWVELTRPYPDTGDAVQMLVESLREFGLSDKVLGYERNSYFLPAYHQDQLNTTFTDGRLMDCFGIVEEGRATKSAVEIEIMRRAAKAAKAGMLAGLEMVQPGVTENEIGAAICEAMFKAGGEVPAVMPYVTSGPRTLIGHATWEGRTVQPGEHVFLEVGGCFRRYHTALMRTAICGEMNDAMREAQDTMKYALHRVREELRPGLTVSDVDNLVRTIITDNDVGARLITRSGYSIGIAFPPSWDEGYIISLKQGDSRVLEPGNTFHIIPWMWAVEGDKTCGISDTFYITEDGCGSFFDDVDQNFVIKPGQGKPQAAAPELVSVPNGPAAEKSDKKDRKKETKADASGH</sequence>
<keyword evidence="4" id="KW-0378">Hydrolase</keyword>
<reference evidence="4 5" key="1">
    <citation type="submission" date="2019-04" db="EMBL/GenBank/DDBJ databases">
        <title>Taxonomy of novel Haliea sp. from mangrove soil of West Coast of India.</title>
        <authorList>
            <person name="Verma A."/>
            <person name="Kumar P."/>
            <person name="Krishnamurthi S."/>
        </authorList>
    </citation>
    <scope>NUCLEOTIDE SEQUENCE [LARGE SCALE GENOMIC DNA]</scope>
    <source>
        <strain evidence="4 5">SAOS-164</strain>
    </source>
</reference>
<evidence type="ECO:0000313" key="4">
    <source>
        <dbReference type="EMBL" id="TGD71829.1"/>
    </source>
</evidence>
<dbReference type="Pfam" id="PF00557">
    <property type="entry name" value="Peptidase_M24"/>
    <property type="match status" value="1"/>
</dbReference>
<dbReference type="PANTHER" id="PTHR46112:SF2">
    <property type="entry name" value="XAA-PRO AMINOPEPTIDASE P-RELATED"/>
    <property type="match status" value="1"/>
</dbReference>
<evidence type="ECO:0000259" key="2">
    <source>
        <dbReference type="Pfam" id="PF00557"/>
    </source>
</evidence>
<feature type="region of interest" description="Disordered" evidence="1">
    <location>
        <begin position="388"/>
        <end position="428"/>
    </location>
</feature>
<feature type="compositionally biased region" description="Basic and acidic residues" evidence="1">
    <location>
        <begin position="410"/>
        <end position="428"/>
    </location>
</feature>
<dbReference type="PANTHER" id="PTHR46112">
    <property type="entry name" value="AMINOPEPTIDASE"/>
    <property type="match status" value="1"/>
</dbReference>
<dbReference type="Gene3D" id="3.40.350.10">
    <property type="entry name" value="Creatinase/prolidase N-terminal domain"/>
    <property type="match status" value="1"/>
</dbReference>
<dbReference type="RefSeq" id="WP_135445873.1">
    <property type="nucleotide sequence ID" value="NZ_SRLE01000012.1"/>
</dbReference>
<keyword evidence="4" id="KW-0645">Protease</keyword>
<dbReference type="GO" id="GO:0004177">
    <property type="term" value="F:aminopeptidase activity"/>
    <property type="evidence" value="ECO:0007669"/>
    <property type="project" value="UniProtKB-KW"/>
</dbReference>
<dbReference type="EMBL" id="SRLE01000012">
    <property type="protein sequence ID" value="TGD71829.1"/>
    <property type="molecule type" value="Genomic_DNA"/>
</dbReference>
<proteinExistence type="predicted"/>
<dbReference type="Proteomes" id="UP000298050">
    <property type="component" value="Unassembled WGS sequence"/>
</dbReference>
<feature type="domain" description="Creatinase N-terminal" evidence="3">
    <location>
        <begin position="17"/>
        <end position="152"/>
    </location>
</feature>